<proteinExistence type="predicted"/>
<reference evidence="1 2" key="1">
    <citation type="journal article" date="2015" name="Sci. Rep.">
        <title>Genome of the facultative scuticociliatosis pathogen Pseudocohnilembus persalinus provides insight into its virulence through horizontal gene transfer.</title>
        <authorList>
            <person name="Xiong J."/>
            <person name="Wang G."/>
            <person name="Cheng J."/>
            <person name="Tian M."/>
            <person name="Pan X."/>
            <person name="Warren A."/>
            <person name="Jiang C."/>
            <person name="Yuan D."/>
            <person name="Miao W."/>
        </authorList>
    </citation>
    <scope>NUCLEOTIDE SEQUENCE [LARGE SCALE GENOMIC DNA]</scope>
    <source>
        <strain evidence="1">36N120E</strain>
    </source>
</reference>
<evidence type="ECO:0000313" key="1">
    <source>
        <dbReference type="EMBL" id="KRX06730.1"/>
    </source>
</evidence>
<protein>
    <submittedName>
        <fullName evidence="1">Uncharacterized protein</fullName>
    </submittedName>
</protein>
<gene>
    <name evidence="1" type="ORF">PPERSA_09132</name>
</gene>
<dbReference type="EMBL" id="LDAU01000092">
    <property type="protein sequence ID" value="KRX06730.1"/>
    <property type="molecule type" value="Genomic_DNA"/>
</dbReference>
<name>A0A0V0QXD1_PSEPJ</name>
<dbReference type="InParanoid" id="A0A0V0QXD1"/>
<dbReference type="Proteomes" id="UP000054937">
    <property type="component" value="Unassembled WGS sequence"/>
</dbReference>
<dbReference type="AlphaFoldDB" id="A0A0V0QXD1"/>
<accession>A0A0V0QXD1</accession>
<dbReference type="FunCoup" id="A0A0V0QXD1">
    <property type="interactions" value="117"/>
</dbReference>
<keyword evidence="2" id="KW-1185">Reference proteome</keyword>
<sequence>MDYSAMNELNYPISILKKNGKFQNVETQENFSMDQNTPELQIQRNQINKSCNTQYQKYVNICENRNTNSEFNNYEDILNDSDINFLDFSHEKIQINPVKNNYYKLKSQKKYLDNIKEQSTVDFYNDYDSLEQSTRTSSEFTDLNYQQNYQEQKLLEQSQILQENNVLTLNTSKHFKTIQSLQIQQKQQQCKQK</sequence>
<comment type="caution">
    <text evidence="1">The sequence shown here is derived from an EMBL/GenBank/DDBJ whole genome shotgun (WGS) entry which is preliminary data.</text>
</comment>
<organism evidence="1 2">
    <name type="scientific">Pseudocohnilembus persalinus</name>
    <name type="common">Ciliate</name>
    <dbReference type="NCBI Taxonomy" id="266149"/>
    <lineage>
        <taxon>Eukaryota</taxon>
        <taxon>Sar</taxon>
        <taxon>Alveolata</taxon>
        <taxon>Ciliophora</taxon>
        <taxon>Intramacronucleata</taxon>
        <taxon>Oligohymenophorea</taxon>
        <taxon>Scuticociliatia</taxon>
        <taxon>Philasterida</taxon>
        <taxon>Pseudocohnilembidae</taxon>
        <taxon>Pseudocohnilembus</taxon>
    </lineage>
</organism>
<evidence type="ECO:0000313" key="2">
    <source>
        <dbReference type="Proteomes" id="UP000054937"/>
    </source>
</evidence>